<dbReference type="HOGENOM" id="CLU_053963_0_1_1"/>
<name>F0WWU3_9STRA</name>
<proteinExistence type="predicted"/>
<reference evidence="1" key="2">
    <citation type="submission" date="2011-02" db="EMBL/GenBank/DDBJ databases">
        <authorList>
            <person name="MacLean D."/>
        </authorList>
    </citation>
    <scope>NUCLEOTIDE SEQUENCE</scope>
</reference>
<evidence type="ECO:0000313" key="1">
    <source>
        <dbReference type="EMBL" id="CCA25920.1"/>
    </source>
</evidence>
<reference evidence="1" key="1">
    <citation type="journal article" date="2011" name="PLoS Biol.">
        <title>Gene gain and loss during evolution of obligate parasitism in the white rust pathogen of Arabidopsis thaliana.</title>
        <authorList>
            <person name="Kemen E."/>
            <person name="Gardiner A."/>
            <person name="Schultz-Larsen T."/>
            <person name="Kemen A.C."/>
            <person name="Balmuth A.L."/>
            <person name="Robert-Seilaniantz A."/>
            <person name="Bailey K."/>
            <person name="Holub E."/>
            <person name="Studholme D.J."/>
            <person name="Maclean D."/>
            <person name="Jones J.D."/>
        </authorList>
    </citation>
    <scope>NUCLEOTIDE SEQUENCE</scope>
</reference>
<dbReference type="EMBL" id="FR824377">
    <property type="protein sequence ID" value="CCA25920.1"/>
    <property type="molecule type" value="Genomic_DNA"/>
</dbReference>
<organism evidence="1">
    <name type="scientific">Albugo laibachii Nc14</name>
    <dbReference type="NCBI Taxonomy" id="890382"/>
    <lineage>
        <taxon>Eukaryota</taxon>
        <taxon>Sar</taxon>
        <taxon>Stramenopiles</taxon>
        <taxon>Oomycota</taxon>
        <taxon>Peronosporomycetes</taxon>
        <taxon>Albuginales</taxon>
        <taxon>Albuginaceae</taxon>
        <taxon>Albugo</taxon>
    </lineage>
</organism>
<accession>F0WWU3</accession>
<dbReference type="AlphaFoldDB" id="F0WWU3"/>
<protein>
    <submittedName>
        <fullName evidence="1">AlNc14C332G10706 protein</fullName>
    </submittedName>
</protein>
<sequence length="153" mass="17401">MRANVPALAEVARAHMINRVLAASEPCSDNTVLHKWAKRVGRNVPSKRQELSASVTHWWSYSSAVDELQRVSLSLSFFDLMLMCTAPSLLNNDNWILHLTVHPVLWIPAHHCRLLSINSLLLLLRSTLFSLILSEWFDAHWDTPLLDDLAVLQ</sequence>
<gene>
    <name evidence="1" type="primary">AlNc14C332G10706</name>
    <name evidence="1" type="ORF">ALNC14_120640</name>
</gene>